<dbReference type="SMART" id="SM00504">
    <property type="entry name" value="Ubox"/>
    <property type="match status" value="1"/>
</dbReference>
<dbReference type="GO" id="GO:0061630">
    <property type="term" value="F:ubiquitin protein ligase activity"/>
    <property type="evidence" value="ECO:0007669"/>
    <property type="project" value="UniProtKB-EC"/>
</dbReference>
<dbReference type="GO" id="GO:0007166">
    <property type="term" value="P:cell surface receptor signaling pathway"/>
    <property type="evidence" value="ECO:0007669"/>
    <property type="project" value="InterPro"/>
</dbReference>
<comment type="pathway">
    <text evidence="2">Protein modification; protein ubiquitination.</text>
</comment>
<dbReference type="UniPathway" id="UPA00143"/>
<gene>
    <name evidence="10" type="primary">LOC107952974</name>
</gene>
<dbReference type="SMR" id="A0A1U8NXR9"/>
<dbReference type="PANTHER" id="PTHR45958">
    <property type="entry name" value="RING-TYPE E3 UBIQUITIN TRANSFERASE"/>
    <property type="match status" value="1"/>
</dbReference>
<dbReference type="PaxDb" id="3635-A0A1U8NXR9"/>
<dbReference type="SUPFAM" id="SSF48371">
    <property type="entry name" value="ARM repeat"/>
    <property type="match status" value="2"/>
</dbReference>
<reference evidence="9" key="1">
    <citation type="journal article" date="2020" name="Nat. Genet.">
        <title>Genomic diversifications of five Gossypium allopolyploid species and their impact on cotton improvement.</title>
        <authorList>
            <person name="Chen Z.J."/>
            <person name="Sreedasyam A."/>
            <person name="Ando A."/>
            <person name="Song Q."/>
            <person name="De Santiago L.M."/>
            <person name="Hulse-Kemp A.M."/>
            <person name="Ding M."/>
            <person name="Ye W."/>
            <person name="Kirkbride R.C."/>
            <person name="Jenkins J."/>
            <person name="Plott C."/>
            <person name="Lovell J."/>
            <person name="Lin Y.M."/>
            <person name="Vaughn R."/>
            <person name="Liu B."/>
            <person name="Simpson S."/>
            <person name="Scheffler B.E."/>
            <person name="Wen L."/>
            <person name="Saski C.A."/>
            <person name="Grover C.E."/>
            <person name="Hu G."/>
            <person name="Conover J.L."/>
            <person name="Carlson J.W."/>
            <person name="Shu S."/>
            <person name="Boston L.B."/>
            <person name="Williams M."/>
            <person name="Peterson D.G."/>
            <person name="McGee K."/>
            <person name="Jones D.C."/>
            <person name="Wendel J.F."/>
            <person name="Stelly D.M."/>
            <person name="Grimwood J."/>
            <person name="Schmutz J."/>
        </authorList>
    </citation>
    <scope>NUCLEOTIDE SEQUENCE [LARGE SCALE GENOMIC DNA]</scope>
    <source>
        <strain evidence="9">cv. TM-1</strain>
    </source>
</reference>
<dbReference type="Pfam" id="PF04564">
    <property type="entry name" value="U-box"/>
    <property type="match status" value="1"/>
</dbReference>
<dbReference type="InterPro" id="IPR059179">
    <property type="entry name" value="MLKL-like_MCAfunc"/>
</dbReference>
<evidence type="ECO:0000256" key="6">
    <source>
        <dbReference type="ARBA" id="ARBA00022786"/>
    </source>
</evidence>
<feature type="coiled-coil region" evidence="7">
    <location>
        <begin position="195"/>
        <end position="222"/>
    </location>
</feature>
<dbReference type="CDD" id="cd21037">
    <property type="entry name" value="MLKL_NTD"/>
    <property type="match status" value="1"/>
</dbReference>
<dbReference type="InterPro" id="IPR013083">
    <property type="entry name" value="Znf_RING/FYVE/PHD"/>
</dbReference>
<comment type="catalytic activity">
    <reaction evidence="1">
        <text>S-ubiquitinyl-[E2 ubiquitin-conjugating enzyme]-L-cysteine + [acceptor protein]-L-lysine = [E2 ubiquitin-conjugating enzyme]-L-cysteine + N(6)-ubiquitinyl-[acceptor protein]-L-lysine.</text>
        <dbReference type="EC" id="2.3.2.27"/>
    </reaction>
</comment>
<dbReference type="InterPro" id="IPR000225">
    <property type="entry name" value="Armadillo"/>
</dbReference>
<evidence type="ECO:0000313" key="10">
    <source>
        <dbReference type="RefSeq" id="XP_016743675.1"/>
    </source>
</evidence>
<dbReference type="InterPro" id="IPR011989">
    <property type="entry name" value="ARM-like"/>
</dbReference>
<keyword evidence="4" id="KW-0808">Transferase</keyword>
<protein>
    <recommendedName>
        <fullName evidence="3">RING-type E3 ubiquitin transferase</fullName>
        <ecNumber evidence="3">2.3.2.27</ecNumber>
    </recommendedName>
</protein>
<dbReference type="Gene3D" id="1.20.930.20">
    <property type="entry name" value="Adaptor protein Cbl, N-terminal domain"/>
    <property type="match status" value="1"/>
</dbReference>
<dbReference type="GeneID" id="107952974"/>
<dbReference type="Gene3D" id="3.30.40.10">
    <property type="entry name" value="Zinc/RING finger domain, C3HC4 (zinc finger)"/>
    <property type="match status" value="1"/>
</dbReference>
<evidence type="ECO:0000256" key="5">
    <source>
        <dbReference type="ARBA" id="ARBA00022737"/>
    </source>
</evidence>
<dbReference type="PROSITE" id="PS51698">
    <property type="entry name" value="U_BOX"/>
    <property type="match status" value="1"/>
</dbReference>
<dbReference type="InterPro" id="IPR052608">
    <property type="entry name" value="U-box_domain_protein"/>
</dbReference>
<dbReference type="KEGG" id="ghi:107952974"/>
<keyword evidence="6" id="KW-0833">Ubl conjugation pathway</keyword>
<evidence type="ECO:0000256" key="4">
    <source>
        <dbReference type="ARBA" id="ARBA00022679"/>
    </source>
</evidence>
<keyword evidence="5" id="KW-0677">Repeat</keyword>
<dbReference type="InterPro" id="IPR016024">
    <property type="entry name" value="ARM-type_fold"/>
</dbReference>
<accession>A0A1U8NXR9</accession>
<dbReference type="AlphaFoldDB" id="A0A1U8NXR9"/>
<dbReference type="InterPro" id="IPR003613">
    <property type="entry name" value="Ubox_domain"/>
</dbReference>
<dbReference type="STRING" id="3635.A0A1U8NXR9"/>
<dbReference type="Gene3D" id="1.25.10.10">
    <property type="entry name" value="Leucine-rich Repeat Variant"/>
    <property type="match status" value="4"/>
</dbReference>
<dbReference type="OMA" id="VKMIMAK"/>
<dbReference type="InterPro" id="IPR036537">
    <property type="entry name" value="Adaptor_Cbl_N_dom_sf"/>
</dbReference>
<name>A0A1U8NXR9_GOSHI</name>
<dbReference type="OrthoDB" id="7537227at2759"/>
<evidence type="ECO:0000259" key="8">
    <source>
        <dbReference type="PROSITE" id="PS51698"/>
    </source>
</evidence>
<evidence type="ECO:0000256" key="1">
    <source>
        <dbReference type="ARBA" id="ARBA00000900"/>
    </source>
</evidence>
<dbReference type="SMART" id="SM00185">
    <property type="entry name" value="ARM"/>
    <property type="match status" value="8"/>
</dbReference>
<dbReference type="PANTHER" id="PTHR45958:SF5">
    <property type="entry name" value="RING-TYPE E3 UBIQUITIN TRANSFERASE"/>
    <property type="match status" value="1"/>
</dbReference>
<dbReference type="InterPro" id="IPR045210">
    <property type="entry name" value="RING-Ubox_PUB"/>
</dbReference>
<keyword evidence="7" id="KW-0175">Coiled coil</keyword>
<dbReference type="CDD" id="cd16664">
    <property type="entry name" value="RING-Ubox_PUB"/>
    <property type="match status" value="1"/>
</dbReference>
<evidence type="ECO:0000313" key="9">
    <source>
        <dbReference type="Proteomes" id="UP000818029"/>
    </source>
</evidence>
<dbReference type="EC" id="2.3.2.27" evidence="3"/>
<reference evidence="10" key="2">
    <citation type="submission" date="2025-08" db="UniProtKB">
        <authorList>
            <consortium name="RefSeq"/>
        </authorList>
    </citation>
    <scope>IDENTIFICATION</scope>
</reference>
<proteinExistence type="predicted"/>
<keyword evidence="9" id="KW-1185">Reference proteome</keyword>
<dbReference type="GO" id="GO:0016567">
    <property type="term" value="P:protein ubiquitination"/>
    <property type="evidence" value="ECO:0007669"/>
    <property type="project" value="UniProtKB-UniPathway"/>
</dbReference>
<organism evidence="9 10">
    <name type="scientific">Gossypium hirsutum</name>
    <name type="common">Upland cotton</name>
    <name type="synonym">Gossypium mexicanum</name>
    <dbReference type="NCBI Taxonomy" id="3635"/>
    <lineage>
        <taxon>Eukaryota</taxon>
        <taxon>Viridiplantae</taxon>
        <taxon>Streptophyta</taxon>
        <taxon>Embryophyta</taxon>
        <taxon>Tracheophyta</taxon>
        <taxon>Spermatophyta</taxon>
        <taxon>Magnoliopsida</taxon>
        <taxon>eudicotyledons</taxon>
        <taxon>Gunneridae</taxon>
        <taxon>Pentapetalae</taxon>
        <taxon>rosids</taxon>
        <taxon>malvids</taxon>
        <taxon>Malvales</taxon>
        <taxon>Malvaceae</taxon>
        <taxon>Malvoideae</taxon>
        <taxon>Gossypium</taxon>
    </lineage>
</organism>
<evidence type="ECO:0000256" key="3">
    <source>
        <dbReference type="ARBA" id="ARBA00012483"/>
    </source>
</evidence>
<dbReference type="RefSeq" id="XP_016743675.1">
    <property type="nucleotide sequence ID" value="XM_016888186.2"/>
</dbReference>
<dbReference type="Proteomes" id="UP000818029">
    <property type="component" value="Chromosome A07"/>
</dbReference>
<evidence type="ECO:0000256" key="7">
    <source>
        <dbReference type="SAM" id="Coils"/>
    </source>
</evidence>
<dbReference type="SUPFAM" id="SSF57850">
    <property type="entry name" value="RING/U-box"/>
    <property type="match status" value="1"/>
</dbReference>
<feature type="domain" description="U-box" evidence="8">
    <location>
        <begin position="260"/>
        <end position="334"/>
    </location>
</feature>
<evidence type="ECO:0000256" key="2">
    <source>
        <dbReference type="ARBA" id="ARBA00004906"/>
    </source>
</evidence>
<sequence>MAIDVVTSASFVPASEILSQTVEAILEIVVSANDVLFKKDSFKKLASYLERIVPVLKELKGKCISNSESLNNAIQILNREIKAAKQLTVECSTKSKVYLLMNSRGIVRRLEGTMREISRGLSLLPLASLELSSAIVVEIGNLCDSMQKAEFKAAITEEEILEKIETGIQERNADRSYANNLLVLIAEAVGISTERSALKREFEDFKSEIENVRLRKDKAEAIQMDQIIALLERADAASSPKEKEMKYFTKRKSLGSQPLEPLRSFYCPITRDVMVDPVETSSGQTFERSAIEKWFTEGNNLCPLTMTPLDTSILRPNKTLRQSIEEWKDRNTMITIASMKPNLTSGDEEEVLQCLGQLKDLCEQRDMHREWVILENYISVLIQLLGGKNRDIRNRVLVVLHILTKDSDDAKDRVAKVDGAIELVVRSLGRRTDERRLAVALLLDLSKYNVLRDSIGKVQGCILLLVTMASGDDYQAARDAEEILENLSYSDQNVLQMARANYFKHLLQRLSTGPDDVKLTMATAIAEMELTDHNKVVLLERGALRPLLNWVSHGGIHMKSVAVKALRNLSSVPKNGLQMIKEGASRPLLDLLQLGSSSSALREQVAATVMHLAVSTMSQESTETPVSLLESDEDIFMVFSLINLTGPEIQQNLLQIFQALCQSHSAAYIKTKLTQCSAIQVLIQLCERDIGNVRLNAVKLFCFLVKDGDEATILEHVRQKCIETLLRIIKSFNDDEEVASAVGIIANLPENDQITQWLVDAGAIPIIFRFLCSGRLNDSNRSQLVESAVGAICRFTAPTNLEWQKRAAEADVIPMLVQLLDSGTTLTKYHAATSLSRFSRSSLQLSRTIPKKKGFWCLSAPPETACPVHGGICSVESSFCLLEADAVIPLARVLEETDAGVCEASLDALLTLIEGERLQNGSKVLAEANAITPMIRCLSSPSLRLQEKALHALERIFRLPEFKQKYGPAAQMPLVDLTQRGNSSMKSLSARILAHLNVLHEQSSYF</sequence>